<comment type="caution">
    <text evidence="3">The sequence shown here is derived from an EMBL/GenBank/DDBJ whole genome shotgun (WGS) entry which is preliminary data.</text>
</comment>
<protein>
    <recommendedName>
        <fullName evidence="2">LysM domain-containing protein</fullName>
    </recommendedName>
</protein>
<dbReference type="EMBL" id="LFOE01000001">
    <property type="protein sequence ID" value="OBY33538.1"/>
    <property type="molecule type" value="Genomic_DNA"/>
</dbReference>
<feature type="region of interest" description="Disordered" evidence="1">
    <location>
        <begin position="1109"/>
        <end position="1144"/>
    </location>
</feature>
<dbReference type="SMART" id="SM00257">
    <property type="entry name" value="LysM"/>
    <property type="match status" value="1"/>
</dbReference>
<feature type="region of interest" description="Disordered" evidence="1">
    <location>
        <begin position="552"/>
        <end position="582"/>
    </location>
</feature>
<feature type="compositionally biased region" description="Gly residues" evidence="1">
    <location>
        <begin position="767"/>
        <end position="782"/>
    </location>
</feature>
<reference evidence="3 4" key="1">
    <citation type="submission" date="2015-06" db="EMBL/GenBank/DDBJ databases">
        <title>Genome sequence of Mycobacterium kumamotonense strain Roo.</title>
        <authorList>
            <person name="Greninger A.L."/>
            <person name="Cunningham G."/>
            <person name="Miller S."/>
        </authorList>
    </citation>
    <scope>NUCLEOTIDE SEQUENCE [LARGE SCALE GENOMIC DNA]</scope>
    <source>
        <strain evidence="3 4">Roo</strain>
    </source>
</reference>
<organism evidence="3 4">
    <name type="scientific">Mycolicibacter kumamotonensis</name>
    <dbReference type="NCBI Taxonomy" id="354243"/>
    <lineage>
        <taxon>Bacteria</taxon>
        <taxon>Bacillati</taxon>
        <taxon>Actinomycetota</taxon>
        <taxon>Actinomycetes</taxon>
        <taxon>Mycobacteriales</taxon>
        <taxon>Mycobacteriaceae</taxon>
        <taxon>Mycolicibacter</taxon>
    </lineage>
</organism>
<feature type="compositionally biased region" description="Polar residues" evidence="1">
    <location>
        <begin position="823"/>
        <end position="842"/>
    </location>
</feature>
<evidence type="ECO:0000313" key="3">
    <source>
        <dbReference type="EMBL" id="OBY33538.1"/>
    </source>
</evidence>
<dbReference type="AlphaFoldDB" id="A0A1B8SLD6"/>
<feature type="compositionally biased region" description="Low complexity" evidence="1">
    <location>
        <begin position="654"/>
        <end position="671"/>
    </location>
</feature>
<dbReference type="Pfam" id="PF01476">
    <property type="entry name" value="LysM"/>
    <property type="match status" value="1"/>
</dbReference>
<dbReference type="OrthoDB" id="1404170at2"/>
<evidence type="ECO:0000259" key="2">
    <source>
        <dbReference type="PROSITE" id="PS51782"/>
    </source>
</evidence>
<accession>A0A1B8SLD6</accession>
<dbReference type="SUPFAM" id="SSF54106">
    <property type="entry name" value="LysM domain"/>
    <property type="match status" value="1"/>
</dbReference>
<sequence length="1144" mass="121494">MLVHTAHGIGEVVERDRVRGRTQLLVAGNGFKAWFDATDVREAGQKPTYGQEGKETENEQEIAHPLGPDYYREGARYADREIDEDNSVTLPYDPTPQYPSEMFNTEQTQQPGEYPLDADERLNNDANSLSFDSHPESDEPGPNPDLFAKSAEHSPYLSPEDYRTLLREEHDAHEAPERDYDDDIELHHLSSYRRADNQPISMPTPAVPDTASASIGGPSATIPGAGDTAVTDNFDTSPGTSTAAGASLQSIASLDMDPRYATWMLEARADHFNDPVQRFRDDPIREIQRQASIHAGGHDPDMEQYGLLIEGNKQLREAAWDDVQAKAKRLRREGRVHVKEASPDSIFTSVDGDHGTYDCLIKKGSSFGNYKGGQSIASWFCDCPWGKWAYNRQTKVGRLCSHGLASYWELQARHHRGRPVHQRAASIHTADVVDDYKKWAKDNKAVTDIGSITEFVDQNPGLDDADVAKLYTFLADNPERKEIRDYSDPMGQNWPDALFSDGGSITPDLIMPSDDDDDKQTFVDVCEDDRKTTGPGQIMAMQHHAAPGWYSHTPEENQADRAARDRANGTIGPEMSQQDADRATGGWMEQGLRGLSDQMSVPQGGDSGAGGPKGSGSIVPRFTPELSDVTQAIDGMETPAAKPGIGGADGGAGAFNPAKSGTPAGGAAASTVGQTSPDVNAGGASGVGAGLGAPTGGGAGGDKYKIQPGDTLSGIAQSHGFGDNYQALADANKDIISDPNKIFAGDTIQIPGQSSGSGSSAETPHLTGGGSPGPGNSAGGTGLTAPDLPPAPSALNPGKTSGRYFFAEDFEDDGPAPSGGMPDSQTVANDPSSPGSPANQGTGRPSFGGGPSIPGFGGGTSFNPGAGIGLHIPAIPELIQQAIPGWGGIGAGVLGGSGGEVPRPPGLTSTPHTGSIHTADLLEELRDLSCDDPPLGHMKEHNDKVRDVVEELRDRGVDADQIVAHITGAARNSPETNWYQNYLDEPYHGSGPAPKPQWSTSEAYVDKHERPNFVDVTDLGDDDGITKYGEPPQQRKKAGYRPPEDFGYTGKSPAAQSTDDHSDVVRAFHASLQAQGGGFMADSGNNSGGSYSNDDIASRAASMLRTAGRHFSPAEQRELEDETHHMGARNMPTAADLAGTHYVD</sequence>
<evidence type="ECO:0000313" key="4">
    <source>
        <dbReference type="Proteomes" id="UP000092668"/>
    </source>
</evidence>
<gene>
    <name evidence="3" type="ORF">ACT18_01000</name>
</gene>
<name>A0A1B8SLD6_9MYCO</name>
<proteinExistence type="predicted"/>
<keyword evidence="4" id="KW-1185">Reference proteome</keyword>
<dbReference type="InterPro" id="IPR036779">
    <property type="entry name" value="LysM_dom_sf"/>
</dbReference>
<feature type="compositionally biased region" description="Polar residues" evidence="1">
    <location>
        <begin position="102"/>
        <end position="111"/>
    </location>
</feature>
<feature type="region of interest" description="Disordered" evidence="1">
    <location>
        <begin position="637"/>
        <end position="683"/>
    </location>
</feature>
<dbReference type="Gene3D" id="3.10.350.10">
    <property type="entry name" value="LysM domain"/>
    <property type="match status" value="1"/>
</dbReference>
<feature type="region of interest" description="Disordered" evidence="1">
    <location>
        <begin position="1009"/>
        <end position="1061"/>
    </location>
</feature>
<evidence type="ECO:0000256" key="1">
    <source>
        <dbReference type="SAM" id="MobiDB-lite"/>
    </source>
</evidence>
<feature type="region of interest" description="Disordered" evidence="1">
    <location>
        <begin position="746"/>
        <end position="860"/>
    </location>
</feature>
<dbReference type="CDD" id="cd00118">
    <property type="entry name" value="LysM"/>
    <property type="match status" value="1"/>
</dbReference>
<feature type="domain" description="LysM" evidence="2">
    <location>
        <begin position="702"/>
        <end position="750"/>
    </location>
</feature>
<feature type="compositionally biased region" description="Gly residues" evidence="1">
    <location>
        <begin position="644"/>
        <end position="653"/>
    </location>
</feature>
<feature type="region of interest" description="Disordered" evidence="1">
    <location>
        <begin position="596"/>
        <end position="621"/>
    </location>
</feature>
<feature type="compositionally biased region" description="Gly residues" evidence="1">
    <location>
        <begin position="605"/>
        <end position="614"/>
    </location>
</feature>
<dbReference type="Proteomes" id="UP000092668">
    <property type="component" value="Unassembled WGS sequence"/>
</dbReference>
<dbReference type="PATRIC" id="fig|354243.3.peg.224"/>
<feature type="region of interest" description="Disordered" evidence="1">
    <location>
        <begin position="982"/>
        <end position="1001"/>
    </location>
</feature>
<feature type="compositionally biased region" description="Basic and acidic residues" evidence="1">
    <location>
        <begin position="553"/>
        <end position="567"/>
    </location>
</feature>
<feature type="compositionally biased region" description="Gly residues" evidence="1">
    <location>
        <begin position="846"/>
        <end position="860"/>
    </location>
</feature>
<dbReference type="InterPro" id="IPR018392">
    <property type="entry name" value="LysM"/>
</dbReference>
<feature type="region of interest" description="Disordered" evidence="1">
    <location>
        <begin position="81"/>
        <end position="155"/>
    </location>
</feature>
<dbReference type="PROSITE" id="PS51782">
    <property type="entry name" value="LYSM"/>
    <property type="match status" value="1"/>
</dbReference>